<evidence type="ECO:0000313" key="2">
    <source>
        <dbReference type="Proteomes" id="UP001638806"/>
    </source>
</evidence>
<organism evidence="1 2">
    <name type="scientific">Purpureocillium lilacinum</name>
    <name type="common">Paecilomyces lilacinus</name>
    <dbReference type="NCBI Taxonomy" id="33203"/>
    <lineage>
        <taxon>Eukaryota</taxon>
        <taxon>Fungi</taxon>
        <taxon>Dikarya</taxon>
        <taxon>Ascomycota</taxon>
        <taxon>Pezizomycotina</taxon>
        <taxon>Sordariomycetes</taxon>
        <taxon>Hypocreomycetidae</taxon>
        <taxon>Hypocreales</taxon>
        <taxon>Ophiocordycipitaceae</taxon>
        <taxon>Purpureocillium</taxon>
    </lineage>
</organism>
<keyword evidence="2" id="KW-1185">Reference proteome</keyword>
<gene>
    <name evidence="1" type="ORF">ACCO45_000779</name>
</gene>
<comment type="caution">
    <text evidence="1">The sequence shown here is derived from an EMBL/GenBank/DDBJ whole genome shotgun (WGS) entry which is preliminary data.</text>
</comment>
<dbReference type="Proteomes" id="UP001638806">
    <property type="component" value="Unassembled WGS sequence"/>
</dbReference>
<dbReference type="EMBL" id="JBGNUJ010000002">
    <property type="protein sequence ID" value="KAL3963775.1"/>
    <property type="molecule type" value="Genomic_DNA"/>
</dbReference>
<protein>
    <submittedName>
        <fullName evidence="1">Uncharacterized protein</fullName>
    </submittedName>
</protein>
<evidence type="ECO:0000313" key="1">
    <source>
        <dbReference type="EMBL" id="KAL3963775.1"/>
    </source>
</evidence>
<name>A0ACC4E560_PURLI</name>
<reference evidence="1" key="1">
    <citation type="submission" date="2024-12" db="EMBL/GenBank/DDBJ databases">
        <title>Comparative genomics and development of molecular markers within Purpureocillium lilacinum and among Purpureocillium species.</title>
        <authorList>
            <person name="Yeh Z.-Y."/>
            <person name="Ni N.-T."/>
            <person name="Lo P.-H."/>
            <person name="Mushyakhwo K."/>
            <person name="Lin C.-F."/>
            <person name="Nai Y.-S."/>
        </authorList>
    </citation>
    <scope>NUCLEOTIDE SEQUENCE</scope>
    <source>
        <strain evidence="1">NCHU-NPUST-175</strain>
    </source>
</reference>
<accession>A0ACC4E560</accession>
<sequence length="148" mass="16396">MHIWKQTVTARPRQPFQHPIRASCIQDKINFDESFVAEMIPILQASSRPHRPFPFTPPTCHALPPLFLFQDAYPDHRGMGLLPLPLQDGNQGDHEAECAVGGLHVVSPKDAPAMQVRRQMGGEGRQEGITLSMRRVPHGGAVSHAGRL</sequence>
<proteinExistence type="predicted"/>